<evidence type="ECO:0008006" key="5">
    <source>
        <dbReference type="Google" id="ProtNLM"/>
    </source>
</evidence>
<accession>A0A4U7MXT6</accession>
<dbReference type="Proteomes" id="UP000306575">
    <property type="component" value="Unassembled WGS sequence"/>
</dbReference>
<comment type="caution">
    <text evidence="3">The sequence shown here is derived from an EMBL/GenBank/DDBJ whole genome shotgun (WGS) entry which is preliminary data.</text>
</comment>
<evidence type="ECO:0000313" key="4">
    <source>
        <dbReference type="Proteomes" id="UP000306575"/>
    </source>
</evidence>
<protein>
    <recommendedName>
        <fullName evidence="5">Peptidase C-terminal archaeal/bacterial domain-containing protein</fullName>
    </recommendedName>
</protein>
<feature type="chain" id="PRO_5020435154" description="Peptidase C-terminal archaeal/bacterial domain-containing protein" evidence="2">
    <location>
        <begin position="27"/>
        <end position="236"/>
    </location>
</feature>
<organism evidence="3 4">
    <name type="scientific">Shimia litoralis</name>
    <dbReference type="NCBI Taxonomy" id="420403"/>
    <lineage>
        <taxon>Bacteria</taxon>
        <taxon>Pseudomonadati</taxon>
        <taxon>Pseudomonadota</taxon>
        <taxon>Alphaproteobacteria</taxon>
        <taxon>Rhodobacterales</taxon>
        <taxon>Roseobacteraceae</taxon>
    </lineage>
</organism>
<name>A0A4U7MXT6_9RHOB</name>
<gene>
    <name evidence="3" type="ORF">FAP39_13210</name>
</gene>
<evidence type="ECO:0000256" key="2">
    <source>
        <dbReference type="SAM" id="SignalP"/>
    </source>
</evidence>
<proteinExistence type="predicted"/>
<feature type="signal peptide" evidence="2">
    <location>
        <begin position="1"/>
        <end position="26"/>
    </location>
</feature>
<dbReference type="RefSeq" id="WP_138016873.1">
    <property type="nucleotide sequence ID" value="NZ_SULI01000018.1"/>
</dbReference>
<dbReference type="AlphaFoldDB" id="A0A4U7MXT6"/>
<evidence type="ECO:0000256" key="1">
    <source>
        <dbReference type="SAM" id="MobiDB-lite"/>
    </source>
</evidence>
<keyword evidence="4" id="KW-1185">Reference proteome</keyword>
<dbReference type="OrthoDB" id="1092590at2"/>
<sequence>MNFQLKNMALTCAAALFVAAAPAAFAEDKSGSNHTQGAQGAQGPVAQLAMAQNLYSYGMESGNALAVLAAAQITMSIEVEDVERDVENKPTEGAGEVADGGDGVDSPVTAEMMLASAKELAAGDPTVMGLIEDAEAEGARGRIGGPSRTLSRLRAGRTDVFSVPFYGGSLAELAIVGDGDADLDLLVTDENGNVICKDVSYSDQLYCSFTPRWDGYFLVGVVNQGRVRNSYYLLTN</sequence>
<keyword evidence="2" id="KW-0732">Signal</keyword>
<evidence type="ECO:0000313" key="3">
    <source>
        <dbReference type="EMBL" id="TKZ18029.1"/>
    </source>
</evidence>
<dbReference type="EMBL" id="SULI01000018">
    <property type="protein sequence ID" value="TKZ18029.1"/>
    <property type="molecule type" value="Genomic_DNA"/>
</dbReference>
<reference evidence="3 4" key="1">
    <citation type="submission" date="2019-04" db="EMBL/GenBank/DDBJ databases">
        <title>Genome sequence of Pelagicola litoralis CL-ES2.</title>
        <authorList>
            <person name="Cao J."/>
        </authorList>
    </citation>
    <scope>NUCLEOTIDE SEQUENCE [LARGE SCALE GENOMIC DNA]</scope>
    <source>
        <strain evidence="3 4">CL-ES2</strain>
    </source>
</reference>
<feature type="region of interest" description="Disordered" evidence="1">
    <location>
        <begin position="82"/>
        <end position="103"/>
    </location>
</feature>